<accession>A0A1L9PJG3</accession>
<dbReference type="VEuPathDB" id="FungiDB:ASPVEDRAFT_83200"/>
<dbReference type="RefSeq" id="XP_040667432.1">
    <property type="nucleotide sequence ID" value="XM_040817331.1"/>
</dbReference>
<dbReference type="STRING" id="1036611.A0A1L9PJG3"/>
<sequence>MSIWDSFSGRKQAKDNFDAPDATSFLSEVAIPDPSSLHPLAGLNEDTLDYITLEDSALDQLPGSESVLPSRGWSDDLCYGTGTTYIAALGLGGAWGLAEGLRKTPVTAPPKIRLNGVLNSVTRRGPFLGNSAGVVAMVYNGLNSFVGYVRGKHDAANSITAGAISGMVFKSTRGLKPMMISGGIVAGVAGTWSVVKKAVL</sequence>
<dbReference type="OrthoDB" id="159299at2759"/>
<dbReference type="PANTHER" id="PTHR15371">
    <property type="entry name" value="TIM23"/>
    <property type="match status" value="1"/>
</dbReference>
<gene>
    <name evidence="5" type="ORF">ASPVEDRAFT_83200</name>
</gene>
<dbReference type="Proteomes" id="UP000184073">
    <property type="component" value="Unassembled WGS sequence"/>
</dbReference>
<dbReference type="GO" id="GO:0005744">
    <property type="term" value="C:TIM23 mitochondrial import inner membrane translocase complex"/>
    <property type="evidence" value="ECO:0007669"/>
    <property type="project" value="TreeGrafter"/>
</dbReference>
<evidence type="ECO:0000256" key="2">
    <source>
        <dbReference type="ARBA" id="ARBA00022692"/>
    </source>
</evidence>
<evidence type="ECO:0000256" key="4">
    <source>
        <dbReference type="ARBA" id="ARBA00023136"/>
    </source>
</evidence>
<dbReference type="InterPro" id="IPR045238">
    <property type="entry name" value="Tim23-like"/>
</dbReference>
<keyword evidence="6" id="KW-1185">Reference proteome</keyword>
<reference evidence="6" key="1">
    <citation type="journal article" date="2017" name="Genome Biol.">
        <title>Comparative genomics reveals high biological diversity and specific adaptations in the industrially and medically important fungal genus Aspergillus.</title>
        <authorList>
            <person name="de Vries R.P."/>
            <person name="Riley R."/>
            <person name="Wiebenga A."/>
            <person name="Aguilar-Osorio G."/>
            <person name="Amillis S."/>
            <person name="Uchima C.A."/>
            <person name="Anderluh G."/>
            <person name="Asadollahi M."/>
            <person name="Askin M."/>
            <person name="Barry K."/>
            <person name="Battaglia E."/>
            <person name="Bayram O."/>
            <person name="Benocci T."/>
            <person name="Braus-Stromeyer S.A."/>
            <person name="Caldana C."/>
            <person name="Canovas D."/>
            <person name="Cerqueira G.C."/>
            <person name="Chen F."/>
            <person name="Chen W."/>
            <person name="Choi C."/>
            <person name="Clum A."/>
            <person name="Dos Santos R.A."/>
            <person name="Damasio A.R."/>
            <person name="Diallinas G."/>
            <person name="Emri T."/>
            <person name="Fekete E."/>
            <person name="Flipphi M."/>
            <person name="Freyberg S."/>
            <person name="Gallo A."/>
            <person name="Gournas C."/>
            <person name="Habgood R."/>
            <person name="Hainaut M."/>
            <person name="Harispe M.L."/>
            <person name="Henrissat B."/>
            <person name="Hilden K.S."/>
            <person name="Hope R."/>
            <person name="Hossain A."/>
            <person name="Karabika E."/>
            <person name="Karaffa L."/>
            <person name="Karanyi Z."/>
            <person name="Krasevec N."/>
            <person name="Kuo A."/>
            <person name="Kusch H."/>
            <person name="LaButti K."/>
            <person name="Lagendijk E.L."/>
            <person name="Lapidus A."/>
            <person name="Levasseur A."/>
            <person name="Lindquist E."/>
            <person name="Lipzen A."/>
            <person name="Logrieco A.F."/>
            <person name="MacCabe A."/>
            <person name="Maekelae M.R."/>
            <person name="Malavazi I."/>
            <person name="Melin P."/>
            <person name="Meyer V."/>
            <person name="Mielnichuk N."/>
            <person name="Miskei M."/>
            <person name="Molnar A.P."/>
            <person name="Mule G."/>
            <person name="Ngan C.Y."/>
            <person name="Orejas M."/>
            <person name="Orosz E."/>
            <person name="Ouedraogo J.P."/>
            <person name="Overkamp K.M."/>
            <person name="Park H.-S."/>
            <person name="Perrone G."/>
            <person name="Piumi F."/>
            <person name="Punt P.J."/>
            <person name="Ram A.F."/>
            <person name="Ramon A."/>
            <person name="Rauscher S."/>
            <person name="Record E."/>
            <person name="Riano-Pachon D.M."/>
            <person name="Robert V."/>
            <person name="Roehrig J."/>
            <person name="Ruller R."/>
            <person name="Salamov A."/>
            <person name="Salih N.S."/>
            <person name="Samson R.A."/>
            <person name="Sandor E."/>
            <person name="Sanguinetti M."/>
            <person name="Schuetze T."/>
            <person name="Sepcic K."/>
            <person name="Shelest E."/>
            <person name="Sherlock G."/>
            <person name="Sophianopoulou V."/>
            <person name="Squina F.M."/>
            <person name="Sun H."/>
            <person name="Susca A."/>
            <person name="Todd R.B."/>
            <person name="Tsang A."/>
            <person name="Unkles S.E."/>
            <person name="van de Wiele N."/>
            <person name="van Rossen-Uffink D."/>
            <person name="Oliveira J.V."/>
            <person name="Vesth T.C."/>
            <person name="Visser J."/>
            <person name="Yu J.-H."/>
            <person name="Zhou M."/>
            <person name="Andersen M.R."/>
            <person name="Archer D.B."/>
            <person name="Baker S.E."/>
            <person name="Benoit I."/>
            <person name="Brakhage A.A."/>
            <person name="Braus G.H."/>
            <person name="Fischer R."/>
            <person name="Frisvad J.C."/>
            <person name="Goldman G.H."/>
            <person name="Houbraken J."/>
            <person name="Oakley B."/>
            <person name="Pocsi I."/>
            <person name="Scazzocchio C."/>
            <person name="Seiboth B."/>
            <person name="vanKuyk P.A."/>
            <person name="Wortman J."/>
            <person name="Dyer P.S."/>
            <person name="Grigoriev I.V."/>
        </authorList>
    </citation>
    <scope>NUCLEOTIDE SEQUENCE [LARGE SCALE GENOMIC DNA]</scope>
    <source>
        <strain evidence="6">CBS 583.65</strain>
    </source>
</reference>
<dbReference type="Pfam" id="PF02466">
    <property type="entry name" value="Tim17"/>
    <property type="match status" value="1"/>
</dbReference>
<evidence type="ECO:0000313" key="5">
    <source>
        <dbReference type="EMBL" id="OJJ01670.1"/>
    </source>
</evidence>
<name>A0A1L9PJG3_ASPVE</name>
<dbReference type="GeneID" id="63732842"/>
<dbReference type="EMBL" id="KV878128">
    <property type="protein sequence ID" value="OJJ01670.1"/>
    <property type="molecule type" value="Genomic_DNA"/>
</dbReference>
<dbReference type="GO" id="GO:0030150">
    <property type="term" value="P:protein import into mitochondrial matrix"/>
    <property type="evidence" value="ECO:0007669"/>
    <property type="project" value="TreeGrafter"/>
</dbReference>
<protein>
    <recommendedName>
        <fullName evidence="7">Mitochondrial import inner membrane translocase subunit TIM23</fullName>
    </recommendedName>
</protein>
<comment type="subcellular location">
    <subcellularLocation>
        <location evidence="1">Membrane</location>
        <topology evidence="1">Multi-pass membrane protein</topology>
    </subcellularLocation>
</comment>
<keyword evidence="3" id="KW-1133">Transmembrane helix</keyword>
<organism evidence="5 6">
    <name type="scientific">Aspergillus versicolor CBS 583.65</name>
    <dbReference type="NCBI Taxonomy" id="1036611"/>
    <lineage>
        <taxon>Eukaryota</taxon>
        <taxon>Fungi</taxon>
        <taxon>Dikarya</taxon>
        <taxon>Ascomycota</taxon>
        <taxon>Pezizomycotina</taxon>
        <taxon>Eurotiomycetes</taxon>
        <taxon>Eurotiomycetidae</taxon>
        <taxon>Eurotiales</taxon>
        <taxon>Aspergillaceae</taxon>
        <taxon>Aspergillus</taxon>
        <taxon>Aspergillus subgen. Nidulantes</taxon>
    </lineage>
</organism>
<evidence type="ECO:0008006" key="7">
    <source>
        <dbReference type="Google" id="ProtNLM"/>
    </source>
</evidence>
<dbReference type="PANTHER" id="PTHR15371:SF0">
    <property type="entry name" value="SD19278P"/>
    <property type="match status" value="1"/>
</dbReference>
<dbReference type="GO" id="GO:0008320">
    <property type="term" value="F:protein transmembrane transporter activity"/>
    <property type="evidence" value="ECO:0007669"/>
    <property type="project" value="TreeGrafter"/>
</dbReference>
<evidence type="ECO:0000256" key="1">
    <source>
        <dbReference type="ARBA" id="ARBA00004141"/>
    </source>
</evidence>
<proteinExistence type="predicted"/>
<keyword evidence="4" id="KW-0472">Membrane</keyword>
<dbReference type="AlphaFoldDB" id="A0A1L9PJG3"/>
<keyword evidence="2" id="KW-0812">Transmembrane</keyword>
<evidence type="ECO:0000313" key="6">
    <source>
        <dbReference type="Proteomes" id="UP000184073"/>
    </source>
</evidence>
<evidence type="ECO:0000256" key="3">
    <source>
        <dbReference type="ARBA" id="ARBA00022989"/>
    </source>
</evidence>